<dbReference type="EMBL" id="BGPR01069166">
    <property type="protein sequence ID" value="GBO42895.1"/>
    <property type="molecule type" value="Genomic_DNA"/>
</dbReference>
<gene>
    <name evidence="1" type="ORF">AVEN_175083_1</name>
    <name evidence="2" type="ORF">AVEN_57274_1</name>
</gene>
<proteinExistence type="predicted"/>
<dbReference type="EMBL" id="BGPR01067258">
    <property type="protein sequence ID" value="GBO41546.1"/>
    <property type="molecule type" value="Genomic_DNA"/>
</dbReference>
<evidence type="ECO:0000313" key="3">
    <source>
        <dbReference type="Proteomes" id="UP000499080"/>
    </source>
</evidence>
<evidence type="ECO:0000313" key="2">
    <source>
        <dbReference type="EMBL" id="GBO42895.1"/>
    </source>
</evidence>
<organism evidence="1 3">
    <name type="scientific">Araneus ventricosus</name>
    <name type="common">Orbweaver spider</name>
    <name type="synonym">Epeira ventricosa</name>
    <dbReference type="NCBI Taxonomy" id="182803"/>
    <lineage>
        <taxon>Eukaryota</taxon>
        <taxon>Metazoa</taxon>
        <taxon>Ecdysozoa</taxon>
        <taxon>Arthropoda</taxon>
        <taxon>Chelicerata</taxon>
        <taxon>Arachnida</taxon>
        <taxon>Araneae</taxon>
        <taxon>Araneomorphae</taxon>
        <taxon>Entelegynae</taxon>
        <taxon>Araneoidea</taxon>
        <taxon>Araneidae</taxon>
        <taxon>Araneus</taxon>
    </lineage>
</organism>
<dbReference type="Proteomes" id="UP000499080">
    <property type="component" value="Unassembled WGS sequence"/>
</dbReference>
<accession>A0A4Y2WXL6</accession>
<name>A0A4Y2WXL6_ARAVE</name>
<keyword evidence="3" id="KW-1185">Reference proteome</keyword>
<protein>
    <submittedName>
        <fullName evidence="1">Uncharacterized protein</fullName>
    </submittedName>
</protein>
<evidence type="ECO:0000313" key="1">
    <source>
        <dbReference type="EMBL" id="GBO41546.1"/>
    </source>
</evidence>
<reference evidence="1 3" key="1">
    <citation type="journal article" date="2019" name="Sci. Rep.">
        <title>Orb-weaving spider Araneus ventricosus genome elucidates the spidroin gene catalogue.</title>
        <authorList>
            <person name="Kono N."/>
            <person name="Nakamura H."/>
            <person name="Ohtoshi R."/>
            <person name="Moran D.A.P."/>
            <person name="Shinohara A."/>
            <person name="Yoshida Y."/>
            <person name="Fujiwara M."/>
            <person name="Mori M."/>
            <person name="Tomita M."/>
            <person name="Arakawa K."/>
        </authorList>
    </citation>
    <scope>NUCLEOTIDE SEQUENCE [LARGE SCALE GENOMIC DNA]</scope>
</reference>
<sequence length="82" mass="9474">MGEAELKATLMERLAPNLRQDSALRIHGRTVSSNKKFRDKYREKVIRRADDGNPHLEGNESSRCQCGLTSAPEKFVWSSRRW</sequence>
<comment type="caution">
    <text evidence="1">The sequence shown here is derived from an EMBL/GenBank/DDBJ whole genome shotgun (WGS) entry which is preliminary data.</text>
</comment>
<dbReference type="AlphaFoldDB" id="A0A4Y2WXL6"/>